<evidence type="ECO:0008006" key="3">
    <source>
        <dbReference type="Google" id="ProtNLM"/>
    </source>
</evidence>
<keyword evidence="1" id="KW-0472">Membrane</keyword>
<sequence>MNISYSFTAPESLLIVAITALILLLAVCLVMFIDIWRKMRNMRRQKKTWDEYNKFIQRKEDVERKARHRL</sequence>
<accession>A0A402TN29</accession>
<keyword evidence="1" id="KW-0812">Transmembrane</keyword>
<dbReference type="EMBL" id="RSTU01000016">
    <property type="protein sequence ID" value="MIT92364.1"/>
    <property type="molecule type" value="Genomic_DNA"/>
</dbReference>
<dbReference type="AlphaFoldDB" id="A0A402TN29"/>
<proteinExistence type="predicted"/>
<reference evidence="2" key="1">
    <citation type="submission" date="2018-08" db="EMBL/GenBank/DDBJ databases">
        <authorList>
            <consortium name="GenomeTrakr network: Whole genome sequencing for foodborne pathogen traceback"/>
        </authorList>
    </citation>
    <scope>NUCLEOTIDE SEQUENCE [LARGE SCALE GENOMIC DNA]</scope>
    <source>
        <strain evidence="2">CFSAN034428</strain>
    </source>
</reference>
<dbReference type="RefSeq" id="WP_070809167.1">
    <property type="nucleotide sequence ID" value="NZ_MYVF01000015.1"/>
</dbReference>
<evidence type="ECO:0000313" key="2">
    <source>
        <dbReference type="EMBL" id="MIT92364.1"/>
    </source>
</evidence>
<dbReference type="Proteomes" id="UP000839515">
    <property type="component" value="Unassembled WGS sequence"/>
</dbReference>
<gene>
    <name evidence="2" type="ORF">ATP91_19050</name>
</gene>
<protein>
    <recommendedName>
        <fullName evidence="3">LapA family protein</fullName>
    </recommendedName>
</protein>
<name>A0A402TN29_SALER</name>
<evidence type="ECO:0000256" key="1">
    <source>
        <dbReference type="SAM" id="Phobius"/>
    </source>
</evidence>
<comment type="caution">
    <text evidence="2">The sequence shown here is derived from an EMBL/GenBank/DDBJ whole genome shotgun (WGS) entry which is preliminary data.</text>
</comment>
<feature type="transmembrane region" description="Helical" evidence="1">
    <location>
        <begin position="12"/>
        <end position="36"/>
    </location>
</feature>
<organism evidence="2">
    <name type="scientific">Salmonella enterica</name>
    <name type="common">Salmonella choleraesuis</name>
    <dbReference type="NCBI Taxonomy" id="28901"/>
    <lineage>
        <taxon>Bacteria</taxon>
        <taxon>Pseudomonadati</taxon>
        <taxon>Pseudomonadota</taxon>
        <taxon>Gammaproteobacteria</taxon>
        <taxon>Enterobacterales</taxon>
        <taxon>Enterobacteriaceae</taxon>
        <taxon>Salmonella</taxon>
    </lineage>
</organism>
<keyword evidence="1" id="KW-1133">Transmembrane helix</keyword>